<organism evidence="4 5">
    <name type="scientific">Streptomyces marispadix</name>
    <dbReference type="NCBI Taxonomy" id="2922868"/>
    <lineage>
        <taxon>Bacteria</taxon>
        <taxon>Bacillati</taxon>
        <taxon>Actinomycetota</taxon>
        <taxon>Actinomycetes</taxon>
        <taxon>Kitasatosporales</taxon>
        <taxon>Streptomycetaceae</taxon>
        <taxon>Streptomyces</taxon>
    </lineage>
</organism>
<proteinExistence type="predicted"/>
<evidence type="ECO:0000256" key="1">
    <source>
        <dbReference type="ARBA" id="ARBA00023125"/>
    </source>
</evidence>
<dbReference type="InterPro" id="IPR050109">
    <property type="entry name" value="HTH-type_TetR-like_transc_reg"/>
</dbReference>
<protein>
    <submittedName>
        <fullName evidence="4">TetR family transcriptional regulator</fullName>
    </submittedName>
</protein>
<dbReference type="RefSeq" id="WP_241062695.1">
    <property type="nucleotide sequence ID" value="NZ_JAKWJU010000002.1"/>
</dbReference>
<evidence type="ECO:0000256" key="2">
    <source>
        <dbReference type="PROSITE-ProRule" id="PRU00335"/>
    </source>
</evidence>
<sequence>MPPSNQQRRDDITDAAVEIVQRDGLHGLSHRAVDEEAGVPRGTTSNYFRSREALLGATARRIVELHFALIEEVRAQHTREPGKTNTIELLSSVVDQALSRFPGRYLTMFELSLESTRRPELRREFARITDESMKLTQEAHINGGDEPSRQDVELLNAFYNGVLFTSLVMPQTMGGRSPGEITRAMLELVLETDSPGVTPVRRKPKQRRG</sequence>
<dbReference type="PANTHER" id="PTHR30055">
    <property type="entry name" value="HTH-TYPE TRANSCRIPTIONAL REGULATOR RUTR"/>
    <property type="match status" value="1"/>
</dbReference>
<dbReference type="InterPro" id="IPR009057">
    <property type="entry name" value="Homeodomain-like_sf"/>
</dbReference>
<evidence type="ECO:0000259" key="3">
    <source>
        <dbReference type="PROSITE" id="PS50977"/>
    </source>
</evidence>
<reference evidence="4" key="1">
    <citation type="submission" date="2022-03" db="EMBL/GenBank/DDBJ databases">
        <authorList>
            <person name="Santos J.D.N."/>
            <person name="Kallscheuer N."/>
            <person name="Jogler C."/>
            <person name="Lage O.M."/>
        </authorList>
    </citation>
    <scope>NUCLEOTIDE SEQUENCE</scope>
    <source>
        <strain evidence="4">M600PL45_2</strain>
    </source>
</reference>
<dbReference type="EMBL" id="JAKWJU010000002">
    <property type="protein sequence ID" value="MCH6163830.1"/>
    <property type="molecule type" value="Genomic_DNA"/>
</dbReference>
<dbReference type="InterPro" id="IPR001647">
    <property type="entry name" value="HTH_TetR"/>
</dbReference>
<evidence type="ECO:0000313" key="4">
    <source>
        <dbReference type="EMBL" id="MCH6163830.1"/>
    </source>
</evidence>
<dbReference type="Gene3D" id="1.10.357.10">
    <property type="entry name" value="Tetracycline Repressor, domain 2"/>
    <property type="match status" value="1"/>
</dbReference>
<reference evidence="4" key="2">
    <citation type="journal article" date="2023" name="Int. J. Syst. Evol. Microbiol.">
        <title>Streptomyces marispadix sp. nov., isolated from marine beach sediment of the Northern Coast of Portugal.</title>
        <authorList>
            <person name="dos Santos J.D.N."/>
            <person name="Vitorino I.R."/>
            <person name="Kallscheuer N."/>
            <person name="Srivastava A."/>
            <person name="Krautwurst S."/>
            <person name="Marz M."/>
            <person name="Jogler C."/>
            <person name="Lobo Da Cunha A."/>
            <person name="Catita J."/>
            <person name="Goncalves H."/>
            <person name="Gonzalez I."/>
            <person name="Reyes F."/>
            <person name="Lage O.M."/>
        </authorList>
    </citation>
    <scope>NUCLEOTIDE SEQUENCE</scope>
    <source>
        <strain evidence="4">M600PL45_2</strain>
    </source>
</reference>
<dbReference type="SUPFAM" id="SSF46689">
    <property type="entry name" value="Homeodomain-like"/>
    <property type="match status" value="1"/>
</dbReference>
<gene>
    <name evidence="4" type="ORF">MMA15_26545</name>
</gene>
<dbReference type="Pfam" id="PF00440">
    <property type="entry name" value="TetR_N"/>
    <property type="match status" value="1"/>
</dbReference>
<keyword evidence="1 2" id="KW-0238">DNA-binding</keyword>
<dbReference type="InterPro" id="IPR041583">
    <property type="entry name" value="TetR_C_31"/>
</dbReference>
<keyword evidence="5" id="KW-1185">Reference proteome</keyword>
<dbReference type="Proteomes" id="UP001166784">
    <property type="component" value="Unassembled WGS sequence"/>
</dbReference>
<feature type="DNA-binding region" description="H-T-H motif" evidence="2">
    <location>
        <begin position="29"/>
        <end position="48"/>
    </location>
</feature>
<dbReference type="Pfam" id="PF17940">
    <property type="entry name" value="TetR_C_31"/>
    <property type="match status" value="1"/>
</dbReference>
<dbReference type="PROSITE" id="PS50977">
    <property type="entry name" value="HTH_TETR_2"/>
    <property type="match status" value="1"/>
</dbReference>
<comment type="caution">
    <text evidence="4">The sequence shown here is derived from an EMBL/GenBank/DDBJ whole genome shotgun (WGS) entry which is preliminary data.</text>
</comment>
<evidence type="ECO:0000313" key="5">
    <source>
        <dbReference type="Proteomes" id="UP001166784"/>
    </source>
</evidence>
<dbReference type="PANTHER" id="PTHR30055:SF231">
    <property type="entry name" value="TRANSCRIPTIONAL REGULATORY PROTEIN (PROBABLY DEOR-FAMILY)-RELATED"/>
    <property type="match status" value="1"/>
</dbReference>
<accession>A0ABS9T5Q1</accession>
<feature type="domain" description="HTH tetR-type" evidence="3">
    <location>
        <begin position="6"/>
        <end position="66"/>
    </location>
</feature>
<name>A0ABS9T5Q1_9ACTN</name>